<proteinExistence type="predicted"/>
<dbReference type="EMBL" id="UZAH01034835">
    <property type="protein sequence ID" value="VDP37466.1"/>
    <property type="molecule type" value="Genomic_DNA"/>
</dbReference>
<evidence type="ECO:0000313" key="2">
    <source>
        <dbReference type="EMBL" id="VDP37466.1"/>
    </source>
</evidence>
<keyword evidence="3" id="KW-1185">Reference proteome</keyword>
<organism evidence="3 4">
    <name type="scientific">Heligmosomoides polygyrus</name>
    <name type="common">Parasitic roundworm</name>
    <dbReference type="NCBI Taxonomy" id="6339"/>
    <lineage>
        <taxon>Eukaryota</taxon>
        <taxon>Metazoa</taxon>
        <taxon>Ecdysozoa</taxon>
        <taxon>Nematoda</taxon>
        <taxon>Chromadorea</taxon>
        <taxon>Rhabditida</taxon>
        <taxon>Rhabditina</taxon>
        <taxon>Rhabditomorpha</taxon>
        <taxon>Strongyloidea</taxon>
        <taxon>Heligmosomidae</taxon>
        <taxon>Heligmosomoides</taxon>
    </lineage>
</organism>
<accession>A0A183GKL7</accession>
<feature type="compositionally biased region" description="Basic and acidic residues" evidence="1">
    <location>
        <begin position="13"/>
        <end position="29"/>
    </location>
</feature>
<feature type="compositionally biased region" description="Pro residues" evidence="1">
    <location>
        <begin position="41"/>
        <end position="51"/>
    </location>
</feature>
<dbReference type="Proteomes" id="UP000050761">
    <property type="component" value="Unassembled WGS sequence"/>
</dbReference>
<evidence type="ECO:0000256" key="1">
    <source>
        <dbReference type="SAM" id="MobiDB-lite"/>
    </source>
</evidence>
<sequence>MRSVVGTPMMRTTEPKKDIQSESADRAPAREYGNVEDEEAPPPYECFVPPPDQARNDWNCVLENEVNGSRAPAPFT</sequence>
<dbReference type="AlphaFoldDB" id="A0A183GKL7"/>
<dbReference type="OrthoDB" id="5873684at2759"/>
<accession>A0A3P8H284</accession>
<evidence type="ECO:0000313" key="4">
    <source>
        <dbReference type="WBParaSite" id="HPBE_0002323701-mRNA-1"/>
    </source>
</evidence>
<feature type="region of interest" description="Disordered" evidence="1">
    <location>
        <begin position="1"/>
        <end position="51"/>
    </location>
</feature>
<dbReference type="WBParaSite" id="HPBE_0002323701-mRNA-1">
    <property type="protein sequence ID" value="HPBE_0002323701-mRNA-1"/>
    <property type="gene ID" value="HPBE_0002323701"/>
</dbReference>
<name>A0A183GKL7_HELPZ</name>
<protein>
    <submittedName>
        <fullName evidence="2 4">Uncharacterized protein</fullName>
    </submittedName>
</protein>
<reference evidence="2 3" key="1">
    <citation type="submission" date="2018-11" db="EMBL/GenBank/DDBJ databases">
        <authorList>
            <consortium name="Pathogen Informatics"/>
        </authorList>
    </citation>
    <scope>NUCLEOTIDE SEQUENCE [LARGE SCALE GENOMIC DNA]</scope>
</reference>
<gene>
    <name evidence="2" type="ORF">HPBE_LOCUS23236</name>
</gene>
<reference evidence="4" key="2">
    <citation type="submission" date="2019-09" db="UniProtKB">
        <authorList>
            <consortium name="WormBaseParasite"/>
        </authorList>
    </citation>
    <scope>IDENTIFICATION</scope>
</reference>
<evidence type="ECO:0000313" key="3">
    <source>
        <dbReference type="Proteomes" id="UP000050761"/>
    </source>
</evidence>